<gene>
    <name evidence="2" type="ORF">HBO38_32940</name>
</gene>
<reference evidence="2 3" key="1">
    <citation type="journal article" date="2020" name="Front. Microbiol.">
        <title>Genetic Organization of the aprX-lipA2 Operon Affects the Proteolytic Potential of Pseudomonas Species in Milk.</title>
        <authorList>
            <person name="Maier C."/>
            <person name="Huptas C."/>
            <person name="von Neubeck M."/>
            <person name="Scherer S."/>
            <person name="Wenning M."/>
            <person name="Lucking G."/>
        </authorList>
    </citation>
    <scope>NUCLEOTIDE SEQUENCE [LARGE SCALE GENOMIC DNA]</scope>
    <source>
        <strain evidence="2 3">DSM 16272</strain>
    </source>
</reference>
<dbReference type="Pfam" id="PF11745">
    <property type="entry name" value="DUF3304"/>
    <property type="match status" value="1"/>
</dbReference>
<proteinExistence type="predicted"/>
<evidence type="ECO:0000256" key="1">
    <source>
        <dbReference type="SAM" id="MobiDB-lite"/>
    </source>
</evidence>
<feature type="region of interest" description="Disordered" evidence="1">
    <location>
        <begin position="106"/>
        <end position="134"/>
    </location>
</feature>
<name>A0A7Y1FCE5_PSEVE</name>
<feature type="compositionally biased region" description="Basic and acidic residues" evidence="1">
    <location>
        <begin position="121"/>
        <end position="134"/>
    </location>
</feature>
<sequence length="134" mass="14690">MSSVGVVGYNHTDTTIVQFVLDGGGGESFIDAHRGGGSTSCCTSIPDRWHPGYEVAIEWTNDLENFKQKIVAVPEYDAKASRMAVHFLRNGDVKIFVTSLSLGHPDYPLTGPEAGLNEGEDPIRDEWRNQGRKP</sequence>
<organism evidence="2 3">
    <name type="scientific">Pseudomonas veronii</name>
    <dbReference type="NCBI Taxonomy" id="76761"/>
    <lineage>
        <taxon>Bacteria</taxon>
        <taxon>Pseudomonadati</taxon>
        <taxon>Pseudomonadota</taxon>
        <taxon>Gammaproteobacteria</taxon>
        <taxon>Pseudomonadales</taxon>
        <taxon>Pseudomonadaceae</taxon>
        <taxon>Pseudomonas</taxon>
    </lineage>
</organism>
<evidence type="ECO:0000313" key="2">
    <source>
        <dbReference type="EMBL" id="NMY13163.1"/>
    </source>
</evidence>
<accession>A0A7Y1FCE5</accession>
<comment type="caution">
    <text evidence="2">The sequence shown here is derived from an EMBL/GenBank/DDBJ whole genome shotgun (WGS) entry which is preliminary data.</text>
</comment>
<dbReference type="EMBL" id="JAAQWG010000082">
    <property type="protein sequence ID" value="NMY13163.1"/>
    <property type="molecule type" value="Genomic_DNA"/>
</dbReference>
<dbReference type="AlphaFoldDB" id="A0A7Y1FCE5"/>
<dbReference type="Proteomes" id="UP000537729">
    <property type="component" value="Unassembled WGS sequence"/>
</dbReference>
<dbReference type="InterPro" id="IPR021733">
    <property type="entry name" value="DUF3304"/>
</dbReference>
<evidence type="ECO:0000313" key="3">
    <source>
        <dbReference type="Proteomes" id="UP000537729"/>
    </source>
</evidence>
<protein>
    <submittedName>
        <fullName evidence="2">DUF3304 domain-containing protein</fullName>
    </submittedName>
</protein>